<dbReference type="Proteomes" id="UP000609726">
    <property type="component" value="Unassembled WGS sequence"/>
</dbReference>
<reference evidence="1 2" key="1">
    <citation type="submission" date="2019-10" db="EMBL/GenBank/DDBJ databases">
        <title>Taxonomy of Antarctic Massilia spp.: description of Massilia rubra sp. nov., Massilia aquatica sp. nov., Massilia mucilaginosa sp. nov., Massilia frigida sp. nov. isolated from streams, lakes and regoliths.</title>
        <authorList>
            <person name="Holochova P."/>
            <person name="Sedlacek I."/>
            <person name="Kralova S."/>
            <person name="Maslanova I."/>
            <person name="Busse H.-J."/>
            <person name="Stankova E."/>
            <person name="Vrbovska V."/>
            <person name="Kovarovic V."/>
            <person name="Bartak M."/>
            <person name="Svec P."/>
            <person name="Pantucek R."/>
        </authorList>
    </citation>
    <scope>NUCLEOTIDE SEQUENCE [LARGE SCALE GENOMIC DNA]</scope>
    <source>
        <strain evidence="1 2">CCM 8733</strain>
    </source>
</reference>
<gene>
    <name evidence="1" type="ORF">F2P45_23810</name>
</gene>
<evidence type="ECO:0000313" key="2">
    <source>
        <dbReference type="Proteomes" id="UP000609726"/>
    </source>
</evidence>
<sequence>MELRNRLDQIKIDLAAYYASDFTNAEDDTRENQSLKSRMREVIFAAYDQHEHELFNDAFDVLSKSTGCAEDYAIFVEITDVLVDKNMITLDRFRELLHGSPCNRWL</sequence>
<organism evidence="1 2">
    <name type="scientific">Massilia mucilaginosa</name>
    <dbReference type="NCBI Taxonomy" id="2609282"/>
    <lineage>
        <taxon>Bacteria</taxon>
        <taxon>Pseudomonadati</taxon>
        <taxon>Pseudomonadota</taxon>
        <taxon>Betaproteobacteria</taxon>
        <taxon>Burkholderiales</taxon>
        <taxon>Oxalobacteraceae</taxon>
        <taxon>Telluria group</taxon>
        <taxon>Massilia</taxon>
    </lineage>
</organism>
<protein>
    <recommendedName>
        <fullName evidence="3">MafI family immunity protein</fullName>
    </recommendedName>
</protein>
<dbReference type="RefSeq" id="WP_166880558.1">
    <property type="nucleotide sequence ID" value="NZ_WHJH01000038.1"/>
</dbReference>
<accession>A0ABX0NZ08</accession>
<comment type="caution">
    <text evidence="1">The sequence shown here is derived from an EMBL/GenBank/DDBJ whole genome shotgun (WGS) entry which is preliminary data.</text>
</comment>
<keyword evidence="2" id="KW-1185">Reference proteome</keyword>
<name>A0ABX0NZ08_9BURK</name>
<proteinExistence type="predicted"/>
<evidence type="ECO:0000313" key="1">
    <source>
        <dbReference type="EMBL" id="NHZ92008.1"/>
    </source>
</evidence>
<evidence type="ECO:0008006" key="3">
    <source>
        <dbReference type="Google" id="ProtNLM"/>
    </source>
</evidence>
<dbReference type="EMBL" id="WHJH01000038">
    <property type="protein sequence ID" value="NHZ92008.1"/>
    <property type="molecule type" value="Genomic_DNA"/>
</dbReference>